<evidence type="ECO:0000256" key="5">
    <source>
        <dbReference type="RuleBase" id="RU364104"/>
    </source>
</evidence>
<evidence type="ECO:0000256" key="2">
    <source>
        <dbReference type="ARBA" id="ARBA00007347"/>
    </source>
</evidence>
<reference evidence="7 8" key="1">
    <citation type="journal article" date="2013" name="BMC Genomics">
        <title>Reconstruction of the lipid metabolism for the microalga Monoraphidium neglectum from its genome sequence reveals characteristics suitable for biofuel production.</title>
        <authorList>
            <person name="Bogen C."/>
            <person name="Al-Dilaimi A."/>
            <person name="Albersmeier A."/>
            <person name="Wichmann J."/>
            <person name="Grundmann M."/>
            <person name="Rupp O."/>
            <person name="Lauersen K.J."/>
            <person name="Blifernez-Klassen O."/>
            <person name="Kalinowski J."/>
            <person name="Goesmann A."/>
            <person name="Mussgnug J.H."/>
            <person name="Kruse O."/>
        </authorList>
    </citation>
    <scope>NUCLEOTIDE SEQUENCE [LARGE SCALE GENOMIC DNA]</scope>
    <source>
        <strain evidence="7 8">SAG 48.87</strain>
    </source>
</reference>
<evidence type="ECO:0000313" key="8">
    <source>
        <dbReference type="Proteomes" id="UP000054498"/>
    </source>
</evidence>
<dbReference type="Pfam" id="PF08583">
    <property type="entry name" value="Cmc1"/>
    <property type="match status" value="1"/>
</dbReference>
<keyword evidence="3 5" id="KW-0496">Mitochondrion</keyword>
<proteinExistence type="inferred from homology"/>
<keyword evidence="4" id="KW-1015">Disulfide bond</keyword>
<dbReference type="PANTHER" id="PTHR22977">
    <property type="entry name" value="COX ASSEMBLY MITOCHONDRIAL PROTEIN"/>
    <property type="match status" value="1"/>
</dbReference>
<dbReference type="PANTHER" id="PTHR22977:SF1">
    <property type="entry name" value="COX ASSEMBLY MITOCHONDRIAL PROTEIN 2 HOMOLOG"/>
    <property type="match status" value="1"/>
</dbReference>
<feature type="region of interest" description="Disordered" evidence="6">
    <location>
        <begin position="54"/>
        <end position="143"/>
    </location>
</feature>
<feature type="compositionally biased region" description="Low complexity" evidence="6">
    <location>
        <begin position="99"/>
        <end position="136"/>
    </location>
</feature>
<comment type="subcellular location">
    <subcellularLocation>
        <location evidence="1 5">Mitochondrion</location>
    </subcellularLocation>
</comment>
<dbReference type="AlphaFoldDB" id="A0A0D2MFK2"/>
<dbReference type="GeneID" id="25741353"/>
<evidence type="ECO:0000256" key="1">
    <source>
        <dbReference type="ARBA" id="ARBA00004173"/>
    </source>
</evidence>
<accession>A0A0D2MFK2</accession>
<evidence type="ECO:0000313" key="7">
    <source>
        <dbReference type="EMBL" id="KIY99486.1"/>
    </source>
</evidence>
<dbReference type="STRING" id="145388.A0A0D2MFK2"/>
<name>A0A0D2MFK2_9CHLO</name>
<sequence length="161" mass="19197">MHPPLIIDKHPICAEFIEALTRCHKEHSVAKWWGACNDPKFELTKCLDREKKELRAARQEKAKAEFREKQERSRQEREKRAQQEQQQQPQQPPTPPQQQPRQQEQPQSQQQQQQQQQQQRQQQQQQQQQAAQRQPPLQDARMQLLERAEAATACFALFFNT</sequence>
<protein>
    <recommendedName>
        <fullName evidence="5">COX assembly mitochondrial protein</fullName>
    </recommendedName>
</protein>
<dbReference type="GO" id="GO:0005739">
    <property type="term" value="C:mitochondrion"/>
    <property type="evidence" value="ECO:0007669"/>
    <property type="project" value="UniProtKB-SubCell"/>
</dbReference>
<organism evidence="7 8">
    <name type="scientific">Monoraphidium neglectum</name>
    <dbReference type="NCBI Taxonomy" id="145388"/>
    <lineage>
        <taxon>Eukaryota</taxon>
        <taxon>Viridiplantae</taxon>
        <taxon>Chlorophyta</taxon>
        <taxon>core chlorophytes</taxon>
        <taxon>Chlorophyceae</taxon>
        <taxon>CS clade</taxon>
        <taxon>Sphaeropleales</taxon>
        <taxon>Selenastraceae</taxon>
        <taxon>Monoraphidium</taxon>
    </lineage>
</organism>
<dbReference type="KEGG" id="mng:MNEG_8477"/>
<gene>
    <name evidence="7" type="ORF">MNEG_8477</name>
</gene>
<dbReference type="OrthoDB" id="532630at2759"/>
<evidence type="ECO:0000256" key="6">
    <source>
        <dbReference type="SAM" id="MobiDB-lite"/>
    </source>
</evidence>
<keyword evidence="8" id="KW-1185">Reference proteome</keyword>
<feature type="compositionally biased region" description="Basic and acidic residues" evidence="6">
    <location>
        <begin position="54"/>
        <end position="82"/>
    </location>
</feature>
<comment type="similarity">
    <text evidence="2 5">Belongs to the CMC family.</text>
</comment>
<dbReference type="RefSeq" id="XP_013898506.1">
    <property type="nucleotide sequence ID" value="XM_014043052.1"/>
</dbReference>
<dbReference type="InterPro" id="IPR013892">
    <property type="entry name" value="Cyt_c_biogenesis_Cmc1-like"/>
</dbReference>
<evidence type="ECO:0000256" key="4">
    <source>
        <dbReference type="ARBA" id="ARBA00023157"/>
    </source>
</evidence>
<dbReference type="Proteomes" id="UP000054498">
    <property type="component" value="Unassembled WGS sequence"/>
</dbReference>
<evidence type="ECO:0000256" key="3">
    <source>
        <dbReference type="ARBA" id="ARBA00023128"/>
    </source>
</evidence>
<dbReference type="EMBL" id="KK101833">
    <property type="protein sequence ID" value="KIY99486.1"/>
    <property type="molecule type" value="Genomic_DNA"/>
</dbReference>